<organism evidence="1">
    <name type="scientific">bioreactor metagenome</name>
    <dbReference type="NCBI Taxonomy" id="1076179"/>
    <lineage>
        <taxon>unclassified sequences</taxon>
        <taxon>metagenomes</taxon>
        <taxon>ecological metagenomes</taxon>
    </lineage>
</organism>
<sequence length="68" mass="7313">MAVDYYVDGEAVCATQTQMPYKCNISSSSISSGAHELKVTVKSGNGYSKVKTYSLKKTDDGKITVAEK</sequence>
<gene>
    <name evidence="1" type="ORF">SDC9_180847</name>
</gene>
<accession>A0A645H2U6</accession>
<protein>
    <recommendedName>
        <fullName evidence="2">PEGA domain-containing protein</fullName>
    </recommendedName>
</protein>
<proteinExistence type="predicted"/>
<dbReference type="AlphaFoldDB" id="A0A645H2U6"/>
<reference evidence="1" key="1">
    <citation type="submission" date="2019-08" db="EMBL/GenBank/DDBJ databases">
        <authorList>
            <person name="Kucharzyk K."/>
            <person name="Murdoch R.W."/>
            <person name="Higgins S."/>
            <person name="Loffler F."/>
        </authorList>
    </citation>
    <scope>NUCLEOTIDE SEQUENCE</scope>
</reference>
<name>A0A645H2U6_9ZZZZ</name>
<comment type="caution">
    <text evidence="1">The sequence shown here is derived from an EMBL/GenBank/DDBJ whole genome shotgun (WGS) entry which is preliminary data.</text>
</comment>
<evidence type="ECO:0008006" key="2">
    <source>
        <dbReference type="Google" id="ProtNLM"/>
    </source>
</evidence>
<evidence type="ECO:0000313" key="1">
    <source>
        <dbReference type="EMBL" id="MPN33361.1"/>
    </source>
</evidence>
<dbReference type="EMBL" id="VSSQ01085834">
    <property type="protein sequence ID" value="MPN33361.1"/>
    <property type="molecule type" value="Genomic_DNA"/>
</dbReference>